<gene>
    <name evidence="2" type="ORF">EVAR_26393_1</name>
</gene>
<comment type="caution">
    <text evidence="2">The sequence shown here is derived from an EMBL/GenBank/DDBJ whole genome shotgun (WGS) entry which is preliminary data.</text>
</comment>
<accession>A0A4C1VQB4</accession>
<dbReference type="AlphaFoldDB" id="A0A4C1VQB4"/>
<organism evidence="2 3">
    <name type="scientific">Eumeta variegata</name>
    <name type="common">Bagworm moth</name>
    <name type="synonym">Eumeta japonica</name>
    <dbReference type="NCBI Taxonomy" id="151549"/>
    <lineage>
        <taxon>Eukaryota</taxon>
        <taxon>Metazoa</taxon>
        <taxon>Ecdysozoa</taxon>
        <taxon>Arthropoda</taxon>
        <taxon>Hexapoda</taxon>
        <taxon>Insecta</taxon>
        <taxon>Pterygota</taxon>
        <taxon>Neoptera</taxon>
        <taxon>Endopterygota</taxon>
        <taxon>Lepidoptera</taxon>
        <taxon>Glossata</taxon>
        <taxon>Ditrysia</taxon>
        <taxon>Tineoidea</taxon>
        <taxon>Psychidae</taxon>
        <taxon>Oiketicinae</taxon>
        <taxon>Eumeta</taxon>
    </lineage>
</organism>
<feature type="region of interest" description="Disordered" evidence="1">
    <location>
        <begin position="102"/>
        <end position="127"/>
    </location>
</feature>
<evidence type="ECO:0000313" key="3">
    <source>
        <dbReference type="Proteomes" id="UP000299102"/>
    </source>
</evidence>
<sequence>MAPLTRRDRDLSPPPACCARGGRPIIVEWERDARHSAGLSLVRFVQIGIRNGIKIANEEKNREPKPGRFEIENGSKTEIECGHKIRIEFEIEVGIRRELKVGPPSQLRVRHREQSQMTNIREDQGHD</sequence>
<reference evidence="2 3" key="1">
    <citation type="journal article" date="2019" name="Commun. Biol.">
        <title>The bagworm genome reveals a unique fibroin gene that provides high tensile strength.</title>
        <authorList>
            <person name="Kono N."/>
            <person name="Nakamura H."/>
            <person name="Ohtoshi R."/>
            <person name="Tomita M."/>
            <person name="Numata K."/>
            <person name="Arakawa K."/>
        </authorList>
    </citation>
    <scope>NUCLEOTIDE SEQUENCE [LARGE SCALE GENOMIC DNA]</scope>
</reference>
<dbReference type="EMBL" id="BGZK01000387">
    <property type="protein sequence ID" value="GBP40730.1"/>
    <property type="molecule type" value="Genomic_DNA"/>
</dbReference>
<protein>
    <submittedName>
        <fullName evidence="2">Uncharacterized protein</fullName>
    </submittedName>
</protein>
<keyword evidence="3" id="KW-1185">Reference proteome</keyword>
<evidence type="ECO:0000313" key="2">
    <source>
        <dbReference type="EMBL" id="GBP40730.1"/>
    </source>
</evidence>
<name>A0A4C1VQB4_EUMVA</name>
<proteinExistence type="predicted"/>
<dbReference type="Proteomes" id="UP000299102">
    <property type="component" value="Unassembled WGS sequence"/>
</dbReference>
<evidence type="ECO:0000256" key="1">
    <source>
        <dbReference type="SAM" id="MobiDB-lite"/>
    </source>
</evidence>